<evidence type="ECO:0000256" key="6">
    <source>
        <dbReference type="ARBA" id="ARBA00005139"/>
    </source>
</evidence>
<dbReference type="FunFam" id="3.30.360.10:FF:000006">
    <property type="entry name" value="Bifunctional aspartokinase/homoserine dehydrogenase"/>
    <property type="match status" value="1"/>
</dbReference>
<keyword evidence="13" id="KW-0479">Metal-binding</keyword>
<dbReference type="SUPFAM" id="SSF55021">
    <property type="entry name" value="ACT-like"/>
    <property type="match status" value="2"/>
</dbReference>
<evidence type="ECO:0000256" key="27">
    <source>
        <dbReference type="ARBA" id="ARBA00049031"/>
    </source>
</evidence>
<dbReference type="UniPathway" id="UPA00034">
    <property type="reaction ID" value="UER00015"/>
</dbReference>
<evidence type="ECO:0000256" key="14">
    <source>
        <dbReference type="ARBA" id="ARBA00022741"/>
    </source>
</evidence>
<dbReference type="GO" id="GO:0009086">
    <property type="term" value="P:methionine biosynthetic process"/>
    <property type="evidence" value="ECO:0007669"/>
    <property type="project" value="UniProtKB-KW"/>
</dbReference>
<comment type="subunit">
    <text evidence="9">Homotetramer.</text>
</comment>
<accession>A0A1M4XCP9</accession>
<dbReference type="GO" id="GO:0009089">
    <property type="term" value="P:lysine biosynthetic process via diaminopimelate"/>
    <property type="evidence" value="ECO:0007669"/>
    <property type="project" value="UniProtKB-UniPathway"/>
</dbReference>
<dbReference type="OrthoDB" id="9799110at2"/>
<keyword evidence="17" id="KW-0521">NADP</keyword>
<dbReference type="PROSITE" id="PS01042">
    <property type="entry name" value="HOMOSER_DHGENASE"/>
    <property type="match status" value="1"/>
</dbReference>
<dbReference type="SUPFAM" id="SSF53633">
    <property type="entry name" value="Carbamate kinase-like"/>
    <property type="match status" value="1"/>
</dbReference>
<dbReference type="CDD" id="cd04921">
    <property type="entry name" value="ACT_AKi-HSDH-ThrA-like_1"/>
    <property type="match status" value="1"/>
</dbReference>
<dbReference type="EMBL" id="FQUS01000004">
    <property type="protein sequence ID" value="SHE91163.1"/>
    <property type="molecule type" value="Genomic_DNA"/>
</dbReference>
<dbReference type="InterPro" id="IPR001341">
    <property type="entry name" value="Asp_kinase"/>
</dbReference>
<dbReference type="InterPro" id="IPR001048">
    <property type="entry name" value="Asp/Glu/Uridylate_kinase"/>
</dbReference>
<dbReference type="GO" id="GO:0050661">
    <property type="term" value="F:NADP binding"/>
    <property type="evidence" value="ECO:0007669"/>
    <property type="project" value="InterPro"/>
</dbReference>
<dbReference type="PROSITE" id="PS00324">
    <property type="entry name" value="ASPARTOKINASE"/>
    <property type="match status" value="1"/>
</dbReference>
<evidence type="ECO:0000256" key="20">
    <source>
        <dbReference type="ARBA" id="ARBA00023053"/>
    </source>
</evidence>
<feature type="domain" description="ACT" evidence="28">
    <location>
        <begin position="318"/>
        <end position="387"/>
    </location>
</feature>
<dbReference type="GO" id="GO:0004412">
    <property type="term" value="F:homoserine dehydrogenase activity"/>
    <property type="evidence" value="ECO:0007669"/>
    <property type="project" value="UniProtKB-EC"/>
</dbReference>
<sequence length="823" mass="90477">MRILKFGGTSVGSEDAIRKVLKLIARKREEGRIQVVVSAFGGVTNTLQQMVEDASAGNQSYREQLKAIEDRHIDIVRKLIGVKQQSTVLTELKVLLNELDDVLHGVSLTHELTDRTRDFVLGFGERLSAYILSKALASSGIEAEYIDARELIKTNDDFGNARVLVPTTYENIRERLQESEFVGIVTGYISSTVNGETTTLGRGGSDYTASLIGAALNAEAIEIWTDVEGIMTADPRKVGRHLPIGRLSYEEAMELSHFGAEVIYPPTIHPAMEQAIPIFIKNTFKPEAKGTVITREVQDDKSSVKGISSIDHITLITLKGSGMVGVSGFAARIFSALADAGVNIIMITQASSEHTVCFAVLPGQAALAMQALERHFKRELEEGIIDEIKEEPDCSIVAAVGEGMKRTPGISGRFFRSLGRNGINVRAIAQGSSERNISIVVQEDDLAKTLNTIHDAFFLSEIKSVNLFLIGIGLIGSKLLDLFDKQASLLFEKHNIELKLCGIANSRYYKIREEGMPFTGWPDRLEEEGEPMSLQQFLEEADRLNLPNSLFIDCTASEEVSDFYPEVMKANFSLVTANKKANSGTLKRYQELQELALEHNVMYLYETNVGAGLPVVKTLKEQVLAGDEITKIEGVLSGTLSYIFNTYDGKTPFSQVVRNALEKGYTEPDPREDLNGRDVARKLLILAREAGIEVEMGDLEVQNLVPGPAREADSIEDFFEKLAEFDDDFRQQYEQAASKGHRLCYIARYEQGDATVALEEIGSDHPFSGLSGSDNIIAFHTKHYRDTPLVVKGPGAGAEVTAGGILADILRISNVPSFSNKIV</sequence>
<dbReference type="InterPro" id="IPR011147">
    <property type="entry name" value="Bifunc_Aspkin/hSer_DH"/>
</dbReference>
<evidence type="ECO:0000256" key="16">
    <source>
        <dbReference type="ARBA" id="ARBA00022840"/>
    </source>
</evidence>
<dbReference type="InterPro" id="IPR036291">
    <property type="entry name" value="NAD(P)-bd_dom_sf"/>
</dbReference>
<name>A0A1M4XCP9_9BACT</name>
<dbReference type="InterPro" id="IPR049638">
    <property type="entry name" value="AK-HD"/>
</dbReference>
<organism evidence="29 30">
    <name type="scientific">Fodinibius roseus</name>
    <dbReference type="NCBI Taxonomy" id="1194090"/>
    <lineage>
        <taxon>Bacteria</taxon>
        <taxon>Pseudomonadati</taxon>
        <taxon>Balneolota</taxon>
        <taxon>Balneolia</taxon>
        <taxon>Balneolales</taxon>
        <taxon>Balneolaceae</taxon>
        <taxon>Fodinibius</taxon>
    </lineage>
</organism>
<evidence type="ECO:0000256" key="13">
    <source>
        <dbReference type="ARBA" id="ARBA00022723"/>
    </source>
</evidence>
<dbReference type="PIRSF" id="PIRSF000727">
    <property type="entry name" value="ThrA"/>
    <property type="match status" value="1"/>
</dbReference>
<comment type="pathway">
    <text evidence="4">Amino-acid biosynthesis; L-threonine biosynthesis; L-threonine from L-aspartate: step 3/5.</text>
</comment>
<evidence type="ECO:0000256" key="7">
    <source>
        <dbReference type="ARBA" id="ARBA00007952"/>
    </source>
</evidence>
<dbReference type="InterPro" id="IPR045865">
    <property type="entry name" value="ACT-like_dom_sf"/>
</dbReference>
<dbReference type="FunFam" id="3.30.2130.10:FF:000001">
    <property type="entry name" value="Bifunctional aspartokinase/homoserine dehydrogenase"/>
    <property type="match status" value="1"/>
</dbReference>
<dbReference type="NCBIfam" id="NF006959">
    <property type="entry name" value="PRK09436.1"/>
    <property type="match status" value="1"/>
</dbReference>
<evidence type="ECO:0000256" key="2">
    <source>
        <dbReference type="ARBA" id="ARBA00004766"/>
    </source>
</evidence>
<dbReference type="Pfam" id="PF22468">
    <property type="entry name" value="ACT_9"/>
    <property type="match status" value="2"/>
</dbReference>
<evidence type="ECO:0000259" key="28">
    <source>
        <dbReference type="PROSITE" id="PS51671"/>
    </source>
</evidence>
<comment type="cofactor">
    <cofactor evidence="1">
        <name>a metal cation</name>
        <dbReference type="ChEBI" id="CHEBI:25213"/>
    </cofactor>
</comment>
<dbReference type="GO" id="GO:0009090">
    <property type="term" value="P:homoserine biosynthetic process"/>
    <property type="evidence" value="ECO:0007669"/>
    <property type="project" value="UniProtKB-ARBA"/>
</dbReference>
<evidence type="ECO:0000256" key="10">
    <source>
        <dbReference type="ARBA" id="ARBA00022605"/>
    </source>
</evidence>
<dbReference type="CDD" id="cd04243">
    <property type="entry name" value="AAK_AK-HSDH-like"/>
    <property type="match status" value="1"/>
</dbReference>
<dbReference type="Gene3D" id="3.30.360.10">
    <property type="entry name" value="Dihydrodipicolinate Reductase, domain 2"/>
    <property type="match status" value="1"/>
</dbReference>
<evidence type="ECO:0000256" key="15">
    <source>
        <dbReference type="ARBA" id="ARBA00022777"/>
    </source>
</evidence>
<evidence type="ECO:0000256" key="25">
    <source>
        <dbReference type="ARBA" id="ARBA00048561"/>
    </source>
</evidence>
<comment type="catalytic activity">
    <reaction evidence="26">
        <text>L-homoserine + NADP(+) = L-aspartate 4-semialdehyde + NADPH + H(+)</text>
        <dbReference type="Rhea" id="RHEA:15761"/>
        <dbReference type="ChEBI" id="CHEBI:15378"/>
        <dbReference type="ChEBI" id="CHEBI:57476"/>
        <dbReference type="ChEBI" id="CHEBI:57783"/>
        <dbReference type="ChEBI" id="CHEBI:58349"/>
        <dbReference type="ChEBI" id="CHEBI:537519"/>
        <dbReference type="EC" id="1.1.1.3"/>
    </reaction>
    <physiologicalReaction direction="right-to-left" evidence="26">
        <dbReference type="Rhea" id="RHEA:15763"/>
    </physiologicalReaction>
</comment>
<reference evidence="29 30" key="1">
    <citation type="submission" date="2016-11" db="EMBL/GenBank/DDBJ databases">
        <authorList>
            <person name="Jaros S."/>
            <person name="Januszkiewicz K."/>
            <person name="Wedrychowicz H."/>
        </authorList>
    </citation>
    <scope>NUCLEOTIDE SEQUENCE [LARGE SCALE GENOMIC DNA]</scope>
    <source>
        <strain evidence="29 30">DSM 21986</strain>
    </source>
</reference>
<keyword evidence="14" id="KW-0547">Nucleotide-binding</keyword>
<dbReference type="Gene3D" id="1.20.120.1320">
    <property type="entry name" value="Aspartokinase, catalytic domain"/>
    <property type="match status" value="1"/>
</dbReference>
<keyword evidence="21" id="KW-0457">Lysine biosynthesis</keyword>
<comment type="similarity">
    <text evidence="8">In the N-terminal section; belongs to the aspartokinase family.</text>
</comment>
<dbReference type="STRING" id="1194090.SAMN05443144_10489"/>
<comment type="pathway">
    <text evidence="6">Amino-acid biosynthesis; L-threonine biosynthesis; L-threonine from L-aspartate: step 1/5.</text>
</comment>
<keyword evidence="16" id="KW-0067">ATP-binding</keyword>
<dbReference type="GO" id="GO:0046872">
    <property type="term" value="F:metal ion binding"/>
    <property type="evidence" value="ECO:0007669"/>
    <property type="project" value="UniProtKB-KW"/>
</dbReference>
<dbReference type="Proteomes" id="UP000184041">
    <property type="component" value="Unassembled WGS sequence"/>
</dbReference>
<dbReference type="PANTHER" id="PTHR43070">
    <property type="match status" value="1"/>
</dbReference>
<evidence type="ECO:0000256" key="12">
    <source>
        <dbReference type="ARBA" id="ARBA00022697"/>
    </source>
</evidence>
<dbReference type="InterPro" id="IPR002912">
    <property type="entry name" value="ACT_dom"/>
</dbReference>
<dbReference type="NCBIfam" id="NF007003">
    <property type="entry name" value="PRK09466.1"/>
    <property type="match status" value="1"/>
</dbReference>
<dbReference type="SUPFAM" id="SSF51735">
    <property type="entry name" value="NAD(P)-binding Rossmann-fold domains"/>
    <property type="match status" value="1"/>
</dbReference>
<comment type="catalytic activity">
    <reaction evidence="25">
        <text>L-aspartate + ATP = 4-phospho-L-aspartate + ADP</text>
        <dbReference type="Rhea" id="RHEA:23776"/>
        <dbReference type="ChEBI" id="CHEBI:29991"/>
        <dbReference type="ChEBI" id="CHEBI:30616"/>
        <dbReference type="ChEBI" id="CHEBI:57535"/>
        <dbReference type="ChEBI" id="CHEBI:456216"/>
        <dbReference type="EC" id="2.7.2.4"/>
    </reaction>
    <physiologicalReaction direction="left-to-right" evidence="25">
        <dbReference type="Rhea" id="RHEA:23777"/>
    </physiologicalReaction>
</comment>
<evidence type="ECO:0000256" key="1">
    <source>
        <dbReference type="ARBA" id="ARBA00001920"/>
    </source>
</evidence>
<keyword evidence="15 29" id="KW-0418">Kinase</keyword>
<dbReference type="PANTHER" id="PTHR43070:SF5">
    <property type="entry name" value="HOMOSERINE DEHYDROGENASE"/>
    <property type="match status" value="1"/>
</dbReference>
<dbReference type="InterPro" id="IPR036393">
    <property type="entry name" value="AceGlu_kinase-like_sf"/>
</dbReference>
<dbReference type="UniPathway" id="UPA00051">
    <property type="reaction ID" value="UER00462"/>
</dbReference>
<comment type="similarity">
    <text evidence="7">In the C-terminal section; belongs to the homoserine dehydrogenase family.</text>
</comment>
<proteinExistence type="inferred from homology"/>
<keyword evidence="18" id="KW-0560">Oxidoreductase</keyword>
<dbReference type="PROSITE" id="PS51671">
    <property type="entry name" value="ACT"/>
    <property type="match status" value="2"/>
</dbReference>
<evidence type="ECO:0000256" key="3">
    <source>
        <dbReference type="ARBA" id="ARBA00004986"/>
    </source>
</evidence>
<dbReference type="InterPro" id="IPR019811">
    <property type="entry name" value="HDH_CS"/>
</dbReference>
<dbReference type="GO" id="GO:0004072">
    <property type="term" value="F:aspartate kinase activity"/>
    <property type="evidence" value="ECO:0007669"/>
    <property type="project" value="UniProtKB-EC"/>
</dbReference>
<evidence type="ECO:0000256" key="11">
    <source>
        <dbReference type="ARBA" id="ARBA00022679"/>
    </source>
</evidence>
<dbReference type="InterPro" id="IPR005106">
    <property type="entry name" value="Asp/hSer_DH_NAD-bd"/>
</dbReference>
<dbReference type="InterPro" id="IPR018042">
    <property type="entry name" value="Aspartate_kinase_CS"/>
</dbReference>
<dbReference type="Gene3D" id="3.40.50.720">
    <property type="entry name" value="NAD(P)-binding Rossmann-like Domain"/>
    <property type="match status" value="1"/>
</dbReference>
<dbReference type="InterPro" id="IPR054352">
    <property type="entry name" value="ACT_Aspartokinase"/>
</dbReference>
<comment type="pathway">
    <text evidence="3">Amino-acid biosynthesis; L-methionine biosynthesis via de novo pathway; L-homoserine from L-aspartate: step 1/3.</text>
</comment>
<comment type="pathway">
    <text evidence="2">Amino-acid biosynthesis; L-lysine biosynthesis via DAP pathway; (S)-tetrahydrodipicolinate from L-aspartate: step 1/4.</text>
</comment>
<keyword evidence="12" id="KW-0791">Threonine biosynthesis</keyword>
<evidence type="ECO:0000256" key="8">
    <source>
        <dbReference type="ARBA" id="ARBA00010046"/>
    </source>
</evidence>
<evidence type="ECO:0000313" key="29">
    <source>
        <dbReference type="EMBL" id="SHE91163.1"/>
    </source>
</evidence>
<evidence type="ECO:0000256" key="9">
    <source>
        <dbReference type="ARBA" id="ARBA00011881"/>
    </source>
</evidence>
<dbReference type="Gene3D" id="3.30.2130.10">
    <property type="entry name" value="VC0802-like"/>
    <property type="match status" value="1"/>
</dbReference>
<keyword evidence="22" id="KW-0486">Methionine biosynthesis</keyword>
<gene>
    <name evidence="29" type="ORF">SAMN05443144_10489</name>
</gene>
<keyword evidence="30" id="KW-1185">Reference proteome</keyword>
<dbReference type="UniPathway" id="UPA00050">
    <property type="reaction ID" value="UER00063"/>
</dbReference>
<dbReference type="Pfam" id="PF00696">
    <property type="entry name" value="AA_kinase"/>
    <property type="match status" value="1"/>
</dbReference>
<evidence type="ECO:0000256" key="23">
    <source>
        <dbReference type="ARBA" id="ARBA00023268"/>
    </source>
</evidence>
<evidence type="ECO:0000256" key="26">
    <source>
        <dbReference type="ARBA" id="ARBA00048841"/>
    </source>
</evidence>
<keyword evidence="11" id="KW-0808">Transferase</keyword>
<comment type="catalytic activity">
    <reaction evidence="27">
        <text>L-homoserine + NAD(+) = L-aspartate 4-semialdehyde + NADH + H(+)</text>
        <dbReference type="Rhea" id="RHEA:15757"/>
        <dbReference type="ChEBI" id="CHEBI:15378"/>
        <dbReference type="ChEBI" id="CHEBI:57476"/>
        <dbReference type="ChEBI" id="CHEBI:57540"/>
        <dbReference type="ChEBI" id="CHEBI:57945"/>
        <dbReference type="ChEBI" id="CHEBI:537519"/>
        <dbReference type="EC" id="1.1.1.3"/>
    </reaction>
    <physiologicalReaction direction="right-to-left" evidence="27">
        <dbReference type="Rhea" id="RHEA:15759"/>
    </physiologicalReaction>
</comment>
<keyword evidence="23" id="KW-0511">Multifunctional enzyme</keyword>
<evidence type="ECO:0000256" key="18">
    <source>
        <dbReference type="ARBA" id="ARBA00023002"/>
    </source>
</evidence>
<dbReference type="NCBIfam" id="TIGR00657">
    <property type="entry name" value="asp_kinases"/>
    <property type="match status" value="1"/>
</dbReference>
<evidence type="ECO:0000313" key="30">
    <source>
        <dbReference type="Proteomes" id="UP000184041"/>
    </source>
</evidence>
<dbReference type="Pfam" id="PF00742">
    <property type="entry name" value="Homoserine_dh"/>
    <property type="match status" value="1"/>
</dbReference>
<dbReference type="InterPro" id="IPR042199">
    <property type="entry name" value="AsparK_Bifunc_asparK/hSer_DH"/>
</dbReference>
<comment type="function">
    <text evidence="24">Bifunctional aspartate kinase and homoserine dehydrogenase that catalyzes the first and the third steps toward the synthesis of lysine, methionine and threonine from aspartate.</text>
</comment>
<evidence type="ECO:0000256" key="5">
    <source>
        <dbReference type="ARBA" id="ARBA00005062"/>
    </source>
</evidence>
<dbReference type="Gene3D" id="3.40.1160.10">
    <property type="entry name" value="Acetylglutamate kinase-like"/>
    <property type="match status" value="1"/>
</dbReference>
<dbReference type="GO" id="GO:0005524">
    <property type="term" value="F:ATP binding"/>
    <property type="evidence" value="ECO:0007669"/>
    <property type="project" value="UniProtKB-KW"/>
</dbReference>
<protein>
    <submittedName>
        <fullName evidence="29">Aspartate kinase</fullName>
    </submittedName>
</protein>
<evidence type="ECO:0000256" key="22">
    <source>
        <dbReference type="ARBA" id="ARBA00023167"/>
    </source>
</evidence>
<dbReference type="SUPFAM" id="SSF55347">
    <property type="entry name" value="Glyceraldehyde-3-phosphate dehydrogenase-like, C-terminal domain"/>
    <property type="match status" value="1"/>
</dbReference>
<dbReference type="AlphaFoldDB" id="A0A1M4XCP9"/>
<evidence type="ECO:0000256" key="21">
    <source>
        <dbReference type="ARBA" id="ARBA00023154"/>
    </source>
</evidence>
<evidence type="ECO:0000256" key="24">
    <source>
        <dbReference type="ARBA" id="ARBA00044938"/>
    </source>
</evidence>
<feature type="domain" description="ACT" evidence="28">
    <location>
        <begin position="399"/>
        <end position="477"/>
    </location>
</feature>
<dbReference type="CDD" id="cd04922">
    <property type="entry name" value="ACT_AKi-HSDH-ThrA_2"/>
    <property type="match status" value="1"/>
</dbReference>
<dbReference type="RefSeq" id="WP_073060101.1">
    <property type="nucleotide sequence ID" value="NZ_FQUS01000004.1"/>
</dbReference>
<keyword evidence="10" id="KW-0028">Amino-acid biosynthesis</keyword>
<dbReference type="Pfam" id="PF03447">
    <property type="entry name" value="NAD_binding_3"/>
    <property type="match status" value="1"/>
</dbReference>
<evidence type="ECO:0000256" key="17">
    <source>
        <dbReference type="ARBA" id="ARBA00022857"/>
    </source>
</evidence>
<keyword evidence="20" id="KW-0915">Sodium</keyword>
<comment type="pathway">
    <text evidence="5">Amino-acid biosynthesis; L-methionine biosynthesis via de novo pathway; L-homoserine from L-aspartate: step 3/3.</text>
</comment>
<dbReference type="InterPro" id="IPR001342">
    <property type="entry name" value="HDH_cat"/>
</dbReference>
<dbReference type="GO" id="GO:0009088">
    <property type="term" value="P:threonine biosynthetic process"/>
    <property type="evidence" value="ECO:0007669"/>
    <property type="project" value="UniProtKB-UniPathway"/>
</dbReference>
<keyword evidence="19" id="KW-0520">NAD</keyword>
<evidence type="ECO:0000256" key="19">
    <source>
        <dbReference type="ARBA" id="ARBA00023027"/>
    </source>
</evidence>
<evidence type="ECO:0000256" key="4">
    <source>
        <dbReference type="ARBA" id="ARBA00005056"/>
    </source>
</evidence>